<feature type="transmembrane region" description="Helical" evidence="1">
    <location>
        <begin position="147"/>
        <end position="167"/>
    </location>
</feature>
<evidence type="ECO:0000313" key="3">
    <source>
        <dbReference type="EMBL" id="CAL6036952.1"/>
    </source>
</evidence>
<evidence type="ECO:0000313" key="4">
    <source>
        <dbReference type="Proteomes" id="UP001642409"/>
    </source>
</evidence>
<evidence type="ECO:0000313" key="2">
    <source>
        <dbReference type="EMBL" id="CAI9943935.1"/>
    </source>
</evidence>
<evidence type="ECO:0000256" key="1">
    <source>
        <dbReference type="SAM" id="Phobius"/>
    </source>
</evidence>
<dbReference type="Proteomes" id="UP001642409">
    <property type="component" value="Unassembled WGS sequence"/>
</dbReference>
<keyword evidence="4" id="KW-1185">Reference proteome</keyword>
<comment type="caution">
    <text evidence="2">The sequence shown here is derived from an EMBL/GenBank/DDBJ whole genome shotgun (WGS) entry which is preliminary data.</text>
</comment>
<gene>
    <name evidence="2" type="ORF">HINF_LOCUS31580</name>
    <name evidence="3" type="ORF">HINF_LOCUS36658</name>
</gene>
<protein>
    <submittedName>
        <fullName evidence="3">Hypothetical_protein</fullName>
    </submittedName>
</protein>
<name>A0AA86PPG3_9EUKA</name>
<accession>A0AA86PPG3</accession>
<dbReference type="EMBL" id="CAXDID020000135">
    <property type="protein sequence ID" value="CAL6036952.1"/>
    <property type="molecule type" value="Genomic_DNA"/>
</dbReference>
<reference evidence="3 4" key="2">
    <citation type="submission" date="2024-07" db="EMBL/GenBank/DDBJ databases">
        <authorList>
            <person name="Akdeniz Z."/>
        </authorList>
    </citation>
    <scope>NUCLEOTIDE SEQUENCE [LARGE SCALE GENOMIC DNA]</scope>
</reference>
<organism evidence="2">
    <name type="scientific">Hexamita inflata</name>
    <dbReference type="NCBI Taxonomy" id="28002"/>
    <lineage>
        <taxon>Eukaryota</taxon>
        <taxon>Metamonada</taxon>
        <taxon>Diplomonadida</taxon>
        <taxon>Hexamitidae</taxon>
        <taxon>Hexamitinae</taxon>
        <taxon>Hexamita</taxon>
    </lineage>
</organism>
<keyword evidence="1" id="KW-0472">Membrane</keyword>
<sequence>MRWQLCRISQNDEVVKIVVYVQNDFLNISFSNKESFLFEIRCRSIISGPAIEMHKKSTQLDICKNKLNIDESPKQQPTLKNFERSRQIRSARPFLVINYCLTSVYLVKGQHFENWSYILQLKQEPQRASLYQYTYIKMLQDSTQIETARLLLFLIILKTLTFTNLLYQLNVGFWHVPKNEEI</sequence>
<dbReference type="EMBL" id="CATOUU010000720">
    <property type="protein sequence ID" value="CAI9943935.1"/>
    <property type="molecule type" value="Genomic_DNA"/>
</dbReference>
<dbReference type="AlphaFoldDB" id="A0AA86PPG3"/>
<proteinExistence type="predicted"/>
<keyword evidence="1" id="KW-1133">Transmembrane helix</keyword>
<keyword evidence="1" id="KW-0812">Transmembrane</keyword>
<reference evidence="2" key="1">
    <citation type="submission" date="2023-06" db="EMBL/GenBank/DDBJ databases">
        <authorList>
            <person name="Kurt Z."/>
        </authorList>
    </citation>
    <scope>NUCLEOTIDE SEQUENCE</scope>
</reference>